<gene>
    <name evidence="1" type="ORF">SAMN04489764_4206</name>
</gene>
<sequence length="163" mass="17829">MNGYDLVDEVFLDASPDVVWNALIAELCGAARWWVPHNTFEPGAVPPDQVGGETRVTVHTKGVDKGGPKLRFTSRTRRVEPGRRLLVDYVEGVFRGSAEFTLEPLDDGRRTRLAMRFLARPHGWARLLDRVVDLGGQHSKTIREAFANLGALVGGALVGGGAR</sequence>
<protein>
    <submittedName>
        <fullName evidence="1">Uncharacterized conserved protein YndB, AHSA1/START domain</fullName>
    </submittedName>
</protein>
<name>A0A1H1HA93_9ACTN</name>
<evidence type="ECO:0000313" key="1">
    <source>
        <dbReference type="EMBL" id="SDR22291.1"/>
    </source>
</evidence>
<keyword evidence="2" id="KW-1185">Reference proteome</keyword>
<accession>A0A1H1HA93</accession>
<dbReference type="Pfam" id="PF10604">
    <property type="entry name" value="Polyketide_cyc2"/>
    <property type="match status" value="1"/>
</dbReference>
<dbReference type="InterPro" id="IPR019587">
    <property type="entry name" value="Polyketide_cyclase/dehydratase"/>
</dbReference>
<dbReference type="InterPro" id="IPR023393">
    <property type="entry name" value="START-like_dom_sf"/>
</dbReference>
<organism evidence="1 2">
    <name type="scientific">Thermostaphylospora chromogena</name>
    <dbReference type="NCBI Taxonomy" id="35622"/>
    <lineage>
        <taxon>Bacteria</taxon>
        <taxon>Bacillati</taxon>
        <taxon>Actinomycetota</taxon>
        <taxon>Actinomycetes</taxon>
        <taxon>Streptosporangiales</taxon>
        <taxon>Thermomonosporaceae</taxon>
        <taxon>Thermostaphylospora</taxon>
    </lineage>
</organism>
<dbReference type="SUPFAM" id="SSF55961">
    <property type="entry name" value="Bet v1-like"/>
    <property type="match status" value="1"/>
</dbReference>
<dbReference type="OrthoDB" id="3683063at2"/>
<dbReference type="Gene3D" id="3.30.530.20">
    <property type="match status" value="1"/>
</dbReference>
<dbReference type="CDD" id="cd07812">
    <property type="entry name" value="SRPBCC"/>
    <property type="match status" value="1"/>
</dbReference>
<reference evidence="1 2" key="1">
    <citation type="submission" date="2016-10" db="EMBL/GenBank/DDBJ databases">
        <authorList>
            <person name="de Groot N.N."/>
        </authorList>
    </citation>
    <scope>NUCLEOTIDE SEQUENCE [LARGE SCALE GENOMIC DNA]</scope>
    <source>
        <strain evidence="1 2">DSM 43794</strain>
    </source>
</reference>
<evidence type="ECO:0000313" key="2">
    <source>
        <dbReference type="Proteomes" id="UP000217103"/>
    </source>
</evidence>
<dbReference type="Proteomes" id="UP000217103">
    <property type="component" value="Unassembled WGS sequence"/>
</dbReference>
<proteinExistence type="predicted"/>
<dbReference type="EMBL" id="FNKK01000002">
    <property type="protein sequence ID" value="SDR22291.1"/>
    <property type="molecule type" value="Genomic_DNA"/>
</dbReference>
<dbReference type="STRING" id="35622.SAMN04489764_4206"/>
<dbReference type="AlphaFoldDB" id="A0A1H1HA93"/>
<dbReference type="RefSeq" id="WP_093261253.1">
    <property type="nucleotide sequence ID" value="NZ_FNKK01000002.1"/>
</dbReference>